<dbReference type="Proteomes" id="UP000009154">
    <property type="component" value="Chromosome"/>
</dbReference>
<dbReference type="EMBL" id="CP003119">
    <property type="protein sequence ID" value="AFA73601.1"/>
    <property type="molecule type" value="Genomic_DNA"/>
</dbReference>
<organism evidence="2 3">
    <name type="scientific">Gordonia polyisoprenivorans (strain DSM 44266 / VH2)</name>
    <dbReference type="NCBI Taxonomy" id="1112204"/>
    <lineage>
        <taxon>Bacteria</taxon>
        <taxon>Bacillati</taxon>
        <taxon>Actinomycetota</taxon>
        <taxon>Actinomycetes</taxon>
        <taxon>Mycobacteriales</taxon>
        <taxon>Gordoniaceae</taxon>
        <taxon>Gordonia</taxon>
    </lineage>
</organism>
<proteinExistence type="predicted"/>
<evidence type="ECO:0000256" key="1">
    <source>
        <dbReference type="SAM" id="MobiDB-lite"/>
    </source>
</evidence>
<dbReference type="AlphaFoldDB" id="H6N4L9"/>
<sequence length="76" mass="7546">MSATVLVAVAAVAFTLGVWAAVIVTTMATRHRPPAGCVLASVPADATGSMARVLAAEVRPRPSGPADSEASATRGT</sequence>
<evidence type="ECO:0000313" key="2">
    <source>
        <dbReference type="EMBL" id="AFA73601.1"/>
    </source>
</evidence>
<name>H6N4L9_GORPV</name>
<keyword evidence="3" id="KW-1185">Reference proteome</keyword>
<feature type="region of interest" description="Disordered" evidence="1">
    <location>
        <begin position="56"/>
        <end position="76"/>
    </location>
</feature>
<gene>
    <name evidence="2" type="ordered locus">GPOL_c25740</name>
</gene>
<dbReference type="GeneID" id="90162243"/>
<accession>H6N4L9</accession>
<evidence type="ECO:0000313" key="3">
    <source>
        <dbReference type="Proteomes" id="UP000009154"/>
    </source>
</evidence>
<dbReference type="HOGENOM" id="CLU_2649354_0_0_11"/>
<dbReference type="RefSeq" id="WP_014360187.1">
    <property type="nucleotide sequence ID" value="NC_016906.1"/>
</dbReference>
<dbReference type="STRING" id="1112204.GPOL_c25740"/>
<reference evidence="2 3" key="1">
    <citation type="journal article" date="2012" name="Appl. Environ. Microbiol.">
        <title>Involvement of two latex-clearing proteins during rubber degradation and insights into the subsequent degradation pathway revealed by the genome sequence of Gordonia polyisoprenivorans strain VH2.</title>
        <authorList>
            <person name="Hiessl S."/>
            <person name="Schuldes J."/>
            <person name="Thurmer A."/>
            <person name="Halbsguth T."/>
            <person name="Broker D."/>
            <person name="Angelov A."/>
            <person name="Liebl W."/>
            <person name="Daniel R."/>
            <person name="Steinbuchel A."/>
        </authorList>
    </citation>
    <scope>NUCLEOTIDE SEQUENCE [LARGE SCALE GENOMIC DNA]</scope>
    <source>
        <strain evidence="3">DSM 44266 / VH2</strain>
    </source>
</reference>
<protein>
    <submittedName>
        <fullName evidence="2">Uncharacterized protein</fullName>
    </submittedName>
</protein>
<dbReference type="KEGG" id="gpo:GPOL_c25740"/>